<dbReference type="OrthoDB" id="1256438at2"/>
<name>A0A3N0W6W6_9FLAO</name>
<proteinExistence type="predicted"/>
<dbReference type="EMBL" id="RJTX01000001">
    <property type="protein sequence ID" value="ROI00745.1"/>
    <property type="molecule type" value="Genomic_DNA"/>
</dbReference>
<sequence length="282" mass="31863">MKTKIVLLFLLGWVGMAFGQERKNITGKYYITNVDIPVYEINFFDEGTTQSILNKKLIATKETKFTVIEILDNNTAKIKFWKYKKQGDSDQSQPKSDEEEHLLPDKYQFIDSLTSVNKYFAIKIKDLDEKTQEYFGASRSFTYGITLIPFKLRFGGNNKSFQYGEGFSLGLNAGMEFNLRSRKQQAISILVGIAGSTVSVDSESTNNYIEEDKVTTSGAFTPSVGVVYAYERFQVGAFVGWDIIGGELGDNWIYNKKAWLGLGLGFTIFQKNKTESTGNQEQ</sequence>
<dbReference type="EMBL" id="SOQW01000001">
    <property type="protein sequence ID" value="TDX94257.1"/>
    <property type="molecule type" value="Genomic_DNA"/>
</dbReference>
<dbReference type="Proteomes" id="UP000295709">
    <property type="component" value="Unassembled WGS sequence"/>
</dbReference>
<dbReference type="RefSeq" id="WP_123262435.1">
    <property type="nucleotide sequence ID" value="NZ_RJTX01000001.1"/>
</dbReference>
<gene>
    <name evidence="2" type="ORF">BCF50_0020</name>
    <name evidence="1" type="ORF">EGI05_07685</name>
</gene>
<keyword evidence="4" id="KW-1185">Reference proteome</keyword>
<protein>
    <submittedName>
        <fullName evidence="1">Uncharacterized protein</fullName>
    </submittedName>
</protein>
<organism evidence="1 3">
    <name type="scientific">Chryseobacterium daecheongense</name>
    <dbReference type="NCBI Taxonomy" id="192389"/>
    <lineage>
        <taxon>Bacteria</taxon>
        <taxon>Pseudomonadati</taxon>
        <taxon>Bacteroidota</taxon>
        <taxon>Flavobacteriia</taxon>
        <taxon>Flavobacteriales</taxon>
        <taxon>Weeksellaceae</taxon>
        <taxon>Chryseobacterium group</taxon>
        <taxon>Chryseobacterium</taxon>
    </lineage>
</organism>
<reference evidence="2 4" key="2">
    <citation type="submission" date="2019-03" db="EMBL/GenBank/DDBJ databases">
        <title>Genomic Encyclopedia of Archaeal and Bacterial Type Strains, Phase II (KMG-II): from individual species to whole genera.</title>
        <authorList>
            <person name="Goeker M."/>
        </authorList>
    </citation>
    <scope>NUCLEOTIDE SEQUENCE [LARGE SCALE GENOMIC DNA]</scope>
    <source>
        <strain evidence="2 4">DSM 15235</strain>
    </source>
</reference>
<evidence type="ECO:0000313" key="3">
    <source>
        <dbReference type="Proteomes" id="UP000269375"/>
    </source>
</evidence>
<comment type="caution">
    <text evidence="1">The sequence shown here is derived from an EMBL/GenBank/DDBJ whole genome shotgun (WGS) entry which is preliminary data.</text>
</comment>
<evidence type="ECO:0000313" key="2">
    <source>
        <dbReference type="EMBL" id="TDX94257.1"/>
    </source>
</evidence>
<dbReference type="AlphaFoldDB" id="A0A3N0W6W6"/>
<evidence type="ECO:0000313" key="1">
    <source>
        <dbReference type="EMBL" id="ROI00745.1"/>
    </source>
</evidence>
<dbReference type="Proteomes" id="UP000269375">
    <property type="component" value="Unassembled WGS sequence"/>
</dbReference>
<reference evidence="1 3" key="1">
    <citation type="submission" date="2018-11" db="EMBL/GenBank/DDBJ databases">
        <title>Proposal to divide the Flavobacteriaceae and reorganize its genera based on Amino Acid Identity values calculated from whole genome sequences.</title>
        <authorList>
            <person name="Nicholson A.C."/>
            <person name="Gulvik C.A."/>
            <person name="Whitney A.M."/>
            <person name="Humrighouse B.W."/>
            <person name="Bell M."/>
            <person name="Holmes B."/>
            <person name="Steigerwalt A."/>
            <person name="Villarma A."/>
            <person name="Sheth M."/>
            <person name="Batra D."/>
            <person name="Pryor J."/>
            <person name="Bernardet J.-F."/>
            <person name="Hugo C."/>
            <person name="Kampfer P."/>
            <person name="Newman J."/>
            <person name="Mcquiston J.R."/>
        </authorList>
    </citation>
    <scope>NUCLEOTIDE SEQUENCE [LARGE SCALE GENOMIC DNA]</scope>
    <source>
        <strain evidence="1 3">DSM 15235</strain>
    </source>
</reference>
<accession>A0A3N0W6W6</accession>
<evidence type="ECO:0000313" key="4">
    <source>
        <dbReference type="Proteomes" id="UP000295709"/>
    </source>
</evidence>